<accession>A0ABS8V7C7</accession>
<gene>
    <name evidence="2" type="ORF">HAX54_029011</name>
</gene>
<sequence>MTVIDPELSIVISGRYPMSFITNEFSIYGETSICDDDSLASFLESSDTFSSHISITMLDMCNNFGVSLAQLTQIVSNNDEVNNRIDDSGNDRPLDDESTDGDHR</sequence>
<evidence type="ECO:0000313" key="2">
    <source>
        <dbReference type="EMBL" id="MCD9642307.1"/>
    </source>
</evidence>
<organism evidence="2 3">
    <name type="scientific">Datura stramonium</name>
    <name type="common">Jimsonweed</name>
    <name type="synonym">Common thornapple</name>
    <dbReference type="NCBI Taxonomy" id="4076"/>
    <lineage>
        <taxon>Eukaryota</taxon>
        <taxon>Viridiplantae</taxon>
        <taxon>Streptophyta</taxon>
        <taxon>Embryophyta</taxon>
        <taxon>Tracheophyta</taxon>
        <taxon>Spermatophyta</taxon>
        <taxon>Magnoliopsida</taxon>
        <taxon>eudicotyledons</taxon>
        <taxon>Gunneridae</taxon>
        <taxon>Pentapetalae</taxon>
        <taxon>asterids</taxon>
        <taxon>lamiids</taxon>
        <taxon>Solanales</taxon>
        <taxon>Solanaceae</taxon>
        <taxon>Solanoideae</taxon>
        <taxon>Datureae</taxon>
        <taxon>Datura</taxon>
    </lineage>
</organism>
<feature type="region of interest" description="Disordered" evidence="1">
    <location>
        <begin position="79"/>
        <end position="104"/>
    </location>
</feature>
<keyword evidence="3" id="KW-1185">Reference proteome</keyword>
<dbReference type="Proteomes" id="UP000823775">
    <property type="component" value="Unassembled WGS sequence"/>
</dbReference>
<feature type="compositionally biased region" description="Basic and acidic residues" evidence="1">
    <location>
        <begin position="81"/>
        <end position="104"/>
    </location>
</feature>
<reference evidence="2 3" key="1">
    <citation type="journal article" date="2021" name="BMC Genomics">
        <title>Datura genome reveals duplications of psychoactive alkaloid biosynthetic genes and high mutation rate following tissue culture.</title>
        <authorList>
            <person name="Rajewski A."/>
            <person name="Carter-House D."/>
            <person name="Stajich J."/>
            <person name="Litt A."/>
        </authorList>
    </citation>
    <scope>NUCLEOTIDE SEQUENCE [LARGE SCALE GENOMIC DNA]</scope>
    <source>
        <strain evidence="2">AR-01</strain>
    </source>
</reference>
<comment type="caution">
    <text evidence="2">The sequence shown here is derived from an EMBL/GenBank/DDBJ whole genome shotgun (WGS) entry which is preliminary data.</text>
</comment>
<evidence type="ECO:0000256" key="1">
    <source>
        <dbReference type="SAM" id="MobiDB-lite"/>
    </source>
</evidence>
<proteinExistence type="predicted"/>
<dbReference type="EMBL" id="JACEIK010003579">
    <property type="protein sequence ID" value="MCD9642307.1"/>
    <property type="molecule type" value="Genomic_DNA"/>
</dbReference>
<evidence type="ECO:0000313" key="3">
    <source>
        <dbReference type="Proteomes" id="UP000823775"/>
    </source>
</evidence>
<name>A0ABS8V7C7_DATST</name>
<protein>
    <submittedName>
        <fullName evidence="2">Uncharacterized protein</fullName>
    </submittedName>
</protein>